<dbReference type="AlphaFoldDB" id="A0A9D4QBV3"/>
<protein>
    <submittedName>
        <fullName evidence="2">Uncharacterized protein</fullName>
    </submittedName>
</protein>
<keyword evidence="3" id="KW-1185">Reference proteome</keyword>
<evidence type="ECO:0000313" key="3">
    <source>
        <dbReference type="Proteomes" id="UP000821837"/>
    </source>
</evidence>
<gene>
    <name evidence="2" type="ORF">HPB52_017824</name>
</gene>
<organism evidence="2 3">
    <name type="scientific">Rhipicephalus sanguineus</name>
    <name type="common">Brown dog tick</name>
    <name type="synonym">Ixodes sanguineus</name>
    <dbReference type="NCBI Taxonomy" id="34632"/>
    <lineage>
        <taxon>Eukaryota</taxon>
        <taxon>Metazoa</taxon>
        <taxon>Ecdysozoa</taxon>
        <taxon>Arthropoda</taxon>
        <taxon>Chelicerata</taxon>
        <taxon>Arachnida</taxon>
        <taxon>Acari</taxon>
        <taxon>Parasitiformes</taxon>
        <taxon>Ixodida</taxon>
        <taxon>Ixodoidea</taxon>
        <taxon>Ixodidae</taxon>
        <taxon>Rhipicephalinae</taxon>
        <taxon>Rhipicephalus</taxon>
        <taxon>Rhipicephalus</taxon>
    </lineage>
</organism>
<name>A0A9D4QBV3_RHISA</name>
<proteinExistence type="predicted"/>
<evidence type="ECO:0000313" key="2">
    <source>
        <dbReference type="EMBL" id="KAH7972833.1"/>
    </source>
</evidence>
<sequence length="154" mass="16646">MAGPIDADGVDIDNSGYMACGPADDVTHFILTIGVPPECRSDHDEAVLVATGLTTDRSDSPHRAKEYDDSEGEAALSNHDDPVPLPVRVRTRSAFRKCSPALHANADKDQGVKLRRHNDCMLVNAALIANSTYDAKTVAAAVKRSRCYRNQDNV</sequence>
<dbReference type="EMBL" id="JABSTV010001247">
    <property type="protein sequence ID" value="KAH7972833.1"/>
    <property type="molecule type" value="Genomic_DNA"/>
</dbReference>
<reference evidence="2" key="1">
    <citation type="journal article" date="2020" name="Cell">
        <title>Large-Scale Comparative Analyses of Tick Genomes Elucidate Their Genetic Diversity and Vector Capacities.</title>
        <authorList>
            <consortium name="Tick Genome and Microbiome Consortium (TIGMIC)"/>
            <person name="Jia N."/>
            <person name="Wang J."/>
            <person name="Shi W."/>
            <person name="Du L."/>
            <person name="Sun Y."/>
            <person name="Zhan W."/>
            <person name="Jiang J.F."/>
            <person name="Wang Q."/>
            <person name="Zhang B."/>
            <person name="Ji P."/>
            <person name="Bell-Sakyi L."/>
            <person name="Cui X.M."/>
            <person name="Yuan T.T."/>
            <person name="Jiang B.G."/>
            <person name="Yang W.F."/>
            <person name="Lam T.T."/>
            <person name="Chang Q.C."/>
            <person name="Ding S.J."/>
            <person name="Wang X.J."/>
            <person name="Zhu J.G."/>
            <person name="Ruan X.D."/>
            <person name="Zhao L."/>
            <person name="Wei J.T."/>
            <person name="Ye R.Z."/>
            <person name="Que T.C."/>
            <person name="Du C.H."/>
            <person name="Zhou Y.H."/>
            <person name="Cheng J.X."/>
            <person name="Dai P.F."/>
            <person name="Guo W.B."/>
            <person name="Han X.H."/>
            <person name="Huang E.J."/>
            <person name="Li L.F."/>
            <person name="Wei W."/>
            <person name="Gao Y.C."/>
            <person name="Liu J.Z."/>
            <person name="Shao H.Z."/>
            <person name="Wang X."/>
            <person name="Wang C.C."/>
            <person name="Yang T.C."/>
            <person name="Huo Q.B."/>
            <person name="Li W."/>
            <person name="Chen H.Y."/>
            <person name="Chen S.E."/>
            <person name="Zhou L.G."/>
            <person name="Ni X.B."/>
            <person name="Tian J.H."/>
            <person name="Sheng Y."/>
            <person name="Liu T."/>
            <person name="Pan Y.S."/>
            <person name="Xia L.Y."/>
            <person name="Li J."/>
            <person name="Zhao F."/>
            <person name="Cao W.C."/>
        </authorList>
    </citation>
    <scope>NUCLEOTIDE SEQUENCE</scope>
    <source>
        <strain evidence="2">Rsan-2018</strain>
    </source>
</reference>
<reference evidence="2" key="2">
    <citation type="submission" date="2021-09" db="EMBL/GenBank/DDBJ databases">
        <authorList>
            <person name="Jia N."/>
            <person name="Wang J."/>
            <person name="Shi W."/>
            <person name="Du L."/>
            <person name="Sun Y."/>
            <person name="Zhan W."/>
            <person name="Jiang J."/>
            <person name="Wang Q."/>
            <person name="Zhang B."/>
            <person name="Ji P."/>
            <person name="Sakyi L.B."/>
            <person name="Cui X."/>
            <person name="Yuan T."/>
            <person name="Jiang B."/>
            <person name="Yang W."/>
            <person name="Lam T.T.-Y."/>
            <person name="Chang Q."/>
            <person name="Ding S."/>
            <person name="Wang X."/>
            <person name="Zhu J."/>
            <person name="Ruan X."/>
            <person name="Zhao L."/>
            <person name="Wei J."/>
            <person name="Que T."/>
            <person name="Du C."/>
            <person name="Cheng J."/>
            <person name="Dai P."/>
            <person name="Han X."/>
            <person name="Huang E."/>
            <person name="Gao Y."/>
            <person name="Liu J."/>
            <person name="Shao H."/>
            <person name="Ye R."/>
            <person name="Li L."/>
            <person name="Wei W."/>
            <person name="Wang X."/>
            <person name="Wang C."/>
            <person name="Huo Q."/>
            <person name="Li W."/>
            <person name="Guo W."/>
            <person name="Chen H."/>
            <person name="Chen S."/>
            <person name="Zhou L."/>
            <person name="Zhou L."/>
            <person name="Ni X."/>
            <person name="Tian J."/>
            <person name="Zhou Y."/>
            <person name="Sheng Y."/>
            <person name="Liu T."/>
            <person name="Pan Y."/>
            <person name="Xia L."/>
            <person name="Li J."/>
            <person name="Zhao F."/>
            <person name="Cao W."/>
        </authorList>
    </citation>
    <scope>NUCLEOTIDE SEQUENCE</scope>
    <source>
        <strain evidence="2">Rsan-2018</strain>
        <tissue evidence="2">Larvae</tissue>
    </source>
</reference>
<accession>A0A9D4QBV3</accession>
<evidence type="ECO:0000256" key="1">
    <source>
        <dbReference type="SAM" id="MobiDB-lite"/>
    </source>
</evidence>
<feature type="region of interest" description="Disordered" evidence="1">
    <location>
        <begin position="52"/>
        <end position="85"/>
    </location>
</feature>
<dbReference type="Proteomes" id="UP000821837">
    <property type="component" value="Chromosome 11"/>
</dbReference>
<comment type="caution">
    <text evidence="2">The sequence shown here is derived from an EMBL/GenBank/DDBJ whole genome shotgun (WGS) entry which is preliminary data.</text>
</comment>
<feature type="compositionally biased region" description="Basic and acidic residues" evidence="1">
    <location>
        <begin position="56"/>
        <end position="67"/>
    </location>
</feature>